<gene>
    <name evidence="2" type="ORF">F5X68DRAFT_203321</name>
</gene>
<accession>A0A9P8VH70</accession>
<evidence type="ECO:0000313" key="2">
    <source>
        <dbReference type="EMBL" id="KAH6690601.1"/>
    </source>
</evidence>
<dbReference type="AlphaFoldDB" id="A0A9P8VH70"/>
<dbReference type="PANTHER" id="PTHR42111">
    <property type="entry name" value="YALI0D23727P"/>
    <property type="match status" value="1"/>
</dbReference>
<evidence type="ECO:0000256" key="1">
    <source>
        <dbReference type="SAM" id="MobiDB-lite"/>
    </source>
</evidence>
<feature type="compositionally biased region" description="Low complexity" evidence="1">
    <location>
        <begin position="103"/>
        <end position="115"/>
    </location>
</feature>
<reference evidence="2" key="1">
    <citation type="journal article" date="2021" name="Nat. Commun.">
        <title>Genetic determinants of endophytism in the Arabidopsis root mycobiome.</title>
        <authorList>
            <person name="Mesny F."/>
            <person name="Miyauchi S."/>
            <person name="Thiergart T."/>
            <person name="Pickel B."/>
            <person name="Atanasova L."/>
            <person name="Karlsson M."/>
            <person name="Huettel B."/>
            <person name="Barry K.W."/>
            <person name="Haridas S."/>
            <person name="Chen C."/>
            <person name="Bauer D."/>
            <person name="Andreopoulos W."/>
            <person name="Pangilinan J."/>
            <person name="LaButti K."/>
            <person name="Riley R."/>
            <person name="Lipzen A."/>
            <person name="Clum A."/>
            <person name="Drula E."/>
            <person name="Henrissat B."/>
            <person name="Kohler A."/>
            <person name="Grigoriev I.V."/>
            <person name="Martin F.M."/>
            <person name="Hacquard S."/>
        </authorList>
    </citation>
    <scope>NUCLEOTIDE SEQUENCE</scope>
    <source>
        <strain evidence="2">MPI-SDFR-AT-0117</strain>
    </source>
</reference>
<feature type="region of interest" description="Disordered" evidence="1">
    <location>
        <begin position="1"/>
        <end position="142"/>
    </location>
</feature>
<dbReference type="OrthoDB" id="5364312at2759"/>
<feature type="region of interest" description="Disordered" evidence="1">
    <location>
        <begin position="291"/>
        <end position="349"/>
    </location>
</feature>
<protein>
    <submittedName>
        <fullName evidence="2">Uncharacterized protein</fullName>
    </submittedName>
</protein>
<dbReference type="Proteomes" id="UP000770015">
    <property type="component" value="Unassembled WGS sequence"/>
</dbReference>
<keyword evidence="3" id="KW-1185">Reference proteome</keyword>
<feature type="region of interest" description="Disordered" evidence="1">
    <location>
        <begin position="364"/>
        <end position="384"/>
    </location>
</feature>
<dbReference type="EMBL" id="JAGSXJ010000006">
    <property type="protein sequence ID" value="KAH6690601.1"/>
    <property type="molecule type" value="Genomic_DNA"/>
</dbReference>
<feature type="compositionally biased region" description="Basic and acidic residues" evidence="1">
    <location>
        <begin position="38"/>
        <end position="49"/>
    </location>
</feature>
<sequence>MSLAAGNPVAGGQQLQQSPAISELVEKASGEVTPQPGDHIDAESTSHPDGKHKKRSLFGFGKKKDETTDAKTQAPTTAPASAAAPGSSATRPPPLHSESSKVSTTTRSTGSPTRSEFPSMMPASPGRAFTGSPRVASPAGSQIFERDVDTVTALKPQSPAIPNHIQTENHIPSVLDASSEAITNERLDPDSVEIVTHAQHQPASVAVPGAAPASSSQPSYEQLAASWAEELGALGDRDPDSISNYAALDATDIRRLSFISFADVVQAEHTGGPAASRESIHIAGLTSLSANRSPSPVLSPMSSPEAVGTSPPTSNPGSIKGIELSPARKTVGGAGSPISISTHHPISNGEINIETMSQALRRTASNDFGAVRSFPVSPTEGPSR</sequence>
<dbReference type="PANTHER" id="PTHR42111:SF1">
    <property type="entry name" value="YALI0D23727P"/>
    <property type="match status" value="1"/>
</dbReference>
<organism evidence="2 3">
    <name type="scientific">Plectosphaerella plurivora</name>
    <dbReference type="NCBI Taxonomy" id="936078"/>
    <lineage>
        <taxon>Eukaryota</taxon>
        <taxon>Fungi</taxon>
        <taxon>Dikarya</taxon>
        <taxon>Ascomycota</taxon>
        <taxon>Pezizomycotina</taxon>
        <taxon>Sordariomycetes</taxon>
        <taxon>Hypocreomycetidae</taxon>
        <taxon>Glomerellales</taxon>
        <taxon>Plectosphaerellaceae</taxon>
        <taxon>Plectosphaerella</taxon>
    </lineage>
</organism>
<feature type="compositionally biased region" description="Low complexity" evidence="1">
    <location>
        <begin position="293"/>
        <end position="304"/>
    </location>
</feature>
<evidence type="ECO:0000313" key="3">
    <source>
        <dbReference type="Proteomes" id="UP000770015"/>
    </source>
</evidence>
<comment type="caution">
    <text evidence="2">The sequence shown here is derived from an EMBL/GenBank/DDBJ whole genome shotgun (WGS) entry which is preliminary data.</text>
</comment>
<feature type="compositionally biased region" description="Low complexity" evidence="1">
    <location>
        <begin position="336"/>
        <end position="347"/>
    </location>
</feature>
<proteinExistence type="predicted"/>
<name>A0A9P8VH70_9PEZI</name>
<feature type="compositionally biased region" description="Low complexity" evidence="1">
    <location>
        <begin position="70"/>
        <end position="90"/>
    </location>
</feature>